<evidence type="ECO:0000313" key="4">
    <source>
        <dbReference type="Proteomes" id="UP000774750"/>
    </source>
</evidence>
<dbReference type="AlphaFoldDB" id="A0A938X7T2"/>
<dbReference type="InterPro" id="IPR006140">
    <property type="entry name" value="D-isomer_DH_NAD-bd"/>
</dbReference>
<dbReference type="GO" id="GO:0051287">
    <property type="term" value="F:NAD binding"/>
    <property type="evidence" value="ECO:0007669"/>
    <property type="project" value="InterPro"/>
</dbReference>
<dbReference type="InterPro" id="IPR036291">
    <property type="entry name" value="NAD(P)-bd_dom_sf"/>
</dbReference>
<dbReference type="SUPFAM" id="SSF51735">
    <property type="entry name" value="NAD(P)-binding Rossmann-fold domains"/>
    <property type="match status" value="1"/>
</dbReference>
<dbReference type="Pfam" id="PF16924">
    <property type="entry name" value="DpaA_N"/>
    <property type="match status" value="1"/>
</dbReference>
<sequence>MNSTRILIAGGDLRQAYLADVLCRTCAVETIGLDKIPNPPGPLPETALAALAAPDYLMLPVPAMSDDTYLNTPFSAKRIPIDEVLDCASAQTVILGGKISGTLAQKLKERNLSFIDYMEWEPLAVKNASVTAEAAVQIAMEELPVAIEGLPVLIIGYGRIGRLLLRKFSALGASCIVAARSPAARAWSEMEGAFSCDMTALIDGVERSRLIINTVPVCLLTKDILAHAREDCLLIDLASKPGGIDQAAAGAFGLHTIWALSLPGKVAPATAADILAKTIFEIDAERRNGHGTL</sequence>
<evidence type="ECO:0000313" key="3">
    <source>
        <dbReference type="EMBL" id="MBM6921089.1"/>
    </source>
</evidence>
<organism evidence="3 4">
    <name type="scientific">Merdimmobilis hominis</name>
    <dbReference type="NCBI Taxonomy" id="2897707"/>
    <lineage>
        <taxon>Bacteria</taxon>
        <taxon>Bacillati</taxon>
        <taxon>Bacillota</taxon>
        <taxon>Clostridia</taxon>
        <taxon>Eubacteriales</taxon>
        <taxon>Oscillospiraceae</taxon>
        <taxon>Merdimmobilis</taxon>
    </lineage>
</organism>
<evidence type="ECO:0000259" key="1">
    <source>
        <dbReference type="Pfam" id="PF02826"/>
    </source>
</evidence>
<dbReference type="InterPro" id="IPR031629">
    <property type="entry name" value="DpaA_N"/>
</dbReference>
<gene>
    <name evidence="3" type="ORF">H6A12_07980</name>
</gene>
<accession>A0A938X7T2</accession>
<dbReference type="RefSeq" id="WP_204446666.1">
    <property type="nucleotide sequence ID" value="NZ_JACJKY010000011.1"/>
</dbReference>
<comment type="caution">
    <text evidence="3">The sequence shown here is derived from an EMBL/GenBank/DDBJ whole genome shotgun (WGS) entry which is preliminary data.</text>
</comment>
<feature type="domain" description="Dipicolinate synthase subunit A N-terminal" evidence="2">
    <location>
        <begin position="6"/>
        <end position="118"/>
    </location>
</feature>
<reference evidence="3" key="2">
    <citation type="journal article" date="2021" name="Sci. Rep.">
        <title>The distribution of antibiotic resistance genes in chicken gut microbiota commensals.</title>
        <authorList>
            <person name="Juricova H."/>
            <person name="Matiasovicova J."/>
            <person name="Kubasova T."/>
            <person name="Cejkova D."/>
            <person name="Rychlik I."/>
        </authorList>
    </citation>
    <scope>NUCLEOTIDE SEQUENCE</scope>
    <source>
        <strain evidence="3">An559</strain>
    </source>
</reference>
<feature type="domain" description="D-isomer specific 2-hydroxyacid dehydrogenase NAD-binding" evidence="1">
    <location>
        <begin position="145"/>
        <end position="226"/>
    </location>
</feature>
<reference evidence="3" key="1">
    <citation type="submission" date="2020-08" db="EMBL/GenBank/DDBJ databases">
        <authorList>
            <person name="Cejkova D."/>
            <person name="Kubasova T."/>
            <person name="Jahodarova E."/>
            <person name="Rychlik I."/>
        </authorList>
    </citation>
    <scope>NUCLEOTIDE SEQUENCE</scope>
    <source>
        <strain evidence="3">An559</strain>
    </source>
</reference>
<evidence type="ECO:0000259" key="2">
    <source>
        <dbReference type="Pfam" id="PF16924"/>
    </source>
</evidence>
<protein>
    <submittedName>
        <fullName evidence="3">Dipicolinate synthase</fullName>
    </submittedName>
</protein>
<proteinExistence type="predicted"/>
<dbReference type="Pfam" id="PF02826">
    <property type="entry name" value="2-Hacid_dh_C"/>
    <property type="match status" value="1"/>
</dbReference>
<dbReference type="Proteomes" id="UP000774750">
    <property type="component" value="Unassembled WGS sequence"/>
</dbReference>
<keyword evidence="4" id="KW-1185">Reference proteome</keyword>
<dbReference type="Gene3D" id="3.40.50.720">
    <property type="entry name" value="NAD(P)-binding Rossmann-like Domain"/>
    <property type="match status" value="1"/>
</dbReference>
<name>A0A938X7T2_9FIRM</name>
<dbReference type="EMBL" id="JACJKY010000011">
    <property type="protein sequence ID" value="MBM6921089.1"/>
    <property type="molecule type" value="Genomic_DNA"/>
</dbReference>